<dbReference type="OrthoDB" id="5356953at2"/>
<dbReference type="SUPFAM" id="SSF82784">
    <property type="entry name" value="OsmC-like"/>
    <property type="match status" value="1"/>
</dbReference>
<dbReference type="PANTHER" id="PTHR35368:SF1">
    <property type="entry name" value="HYDROPEROXIDE REDUCTASE"/>
    <property type="match status" value="1"/>
</dbReference>
<organism evidence="1 2">
    <name type="scientific">Acetobacter orleanensis</name>
    <dbReference type="NCBI Taxonomy" id="104099"/>
    <lineage>
        <taxon>Bacteria</taxon>
        <taxon>Pseudomonadati</taxon>
        <taxon>Pseudomonadota</taxon>
        <taxon>Alphaproteobacteria</taxon>
        <taxon>Acetobacterales</taxon>
        <taxon>Acetobacteraceae</taxon>
        <taxon>Acetobacter</taxon>
    </lineage>
</organism>
<evidence type="ECO:0000313" key="2">
    <source>
        <dbReference type="Proteomes" id="UP000317617"/>
    </source>
</evidence>
<dbReference type="InterPro" id="IPR052924">
    <property type="entry name" value="OsmC/Ohr_hydroprdx_reductase"/>
</dbReference>
<keyword evidence="2" id="KW-1185">Reference proteome</keyword>
<dbReference type="AlphaFoldDB" id="A0A4Y3TQL4"/>
<sequence>MATFPGGHVNYKRDFTILADEPLELLGDNTAPNPQELLMAALNACLTVGYIVNTSIRNVEIYKFEIETTGKLDIRGFLGIDRNINHGYDEVQYIVCISSNGSNDQIEEIHQAVLKTSPNYANFFRSIHMNGKIEINR</sequence>
<proteinExistence type="predicted"/>
<dbReference type="RefSeq" id="WP_082064781.1">
    <property type="nucleotide sequence ID" value="NZ_BJMU01000028.1"/>
</dbReference>
<accession>A0A4Y3TQL4</accession>
<dbReference type="InterPro" id="IPR003718">
    <property type="entry name" value="OsmC/Ohr_fam"/>
</dbReference>
<name>A0A4Y3TQL4_9PROT</name>
<dbReference type="PANTHER" id="PTHR35368">
    <property type="entry name" value="HYDROPEROXIDE REDUCTASE"/>
    <property type="match status" value="1"/>
</dbReference>
<gene>
    <name evidence="1" type="ORF">AOR01nite_25410</name>
</gene>
<evidence type="ECO:0000313" key="1">
    <source>
        <dbReference type="EMBL" id="GEB84064.1"/>
    </source>
</evidence>
<dbReference type="EMBL" id="BJMU01000028">
    <property type="protein sequence ID" value="GEB84064.1"/>
    <property type="molecule type" value="Genomic_DNA"/>
</dbReference>
<dbReference type="Gene3D" id="3.30.300.20">
    <property type="match status" value="1"/>
</dbReference>
<evidence type="ECO:0008006" key="3">
    <source>
        <dbReference type="Google" id="ProtNLM"/>
    </source>
</evidence>
<dbReference type="InterPro" id="IPR015946">
    <property type="entry name" value="KH_dom-like_a/b"/>
</dbReference>
<dbReference type="InterPro" id="IPR036102">
    <property type="entry name" value="OsmC/Ohrsf"/>
</dbReference>
<dbReference type="Proteomes" id="UP000317617">
    <property type="component" value="Unassembled WGS sequence"/>
</dbReference>
<reference evidence="1 2" key="1">
    <citation type="submission" date="2019-06" db="EMBL/GenBank/DDBJ databases">
        <title>Whole genome shotgun sequence of Acetobacter orleanensis NBRC 13752.</title>
        <authorList>
            <person name="Hosoyama A."/>
            <person name="Uohara A."/>
            <person name="Ohji S."/>
            <person name="Ichikawa N."/>
        </authorList>
    </citation>
    <scope>NUCLEOTIDE SEQUENCE [LARGE SCALE GENOMIC DNA]</scope>
    <source>
        <strain evidence="1 2">NBRC 13752</strain>
    </source>
</reference>
<comment type="caution">
    <text evidence="1">The sequence shown here is derived from an EMBL/GenBank/DDBJ whole genome shotgun (WGS) entry which is preliminary data.</text>
</comment>
<protein>
    <recommendedName>
        <fullName evidence="3">Osmotically inducible protein C</fullName>
    </recommendedName>
</protein>
<dbReference type="Pfam" id="PF02566">
    <property type="entry name" value="OsmC"/>
    <property type="match status" value="1"/>
</dbReference>